<reference evidence="6" key="2">
    <citation type="submission" date="2021-08" db="EMBL/GenBank/DDBJ databases">
        <authorList>
            <person name="Dalcin Martins P."/>
        </authorList>
    </citation>
    <scope>NUCLEOTIDE SEQUENCE</scope>
    <source>
        <strain evidence="6">MAG_39</strain>
    </source>
</reference>
<feature type="transmembrane region" description="Helical" evidence="5">
    <location>
        <begin position="24"/>
        <end position="42"/>
    </location>
</feature>
<dbReference type="GO" id="GO:0005886">
    <property type="term" value="C:plasma membrane"/>
    <property type="evidence" value="ECO:0007669"/>
    <property type="project" value="UniProtKB-ARBA"/>
</dbReference>
<feature type="transmembrane region" description="Helical" evidence="5">
    <location>
        <begin position="49"/>
        <end position="66"/>
    </location>
</feature>
<dbReference type="Proteomes" id="UP000705867">
    <property type="component" value="Unassembled WGS sequence"/>
</dbReference>
<comment type="caution">
    <text evidence="6">The sequence shown here is derived from an EMBL/GenBank/DDBJ whole genome shotgun (WGS) entry which is preliminary data.</text>
</comment>
<reference evidence="6" key="1">
    <citation type="journal article" date="2021" name="bioRxiv">
        <title>Unraveling nitrogen, sulfur and carbon metabolic pathways and microbial community transcriptional responses to substrate deprivation and toxicity stresses in a bioreactor mimicking anoxic brackish coastal sediment conditions.</title>
        <authorList>
            <person name="Martins P.D."/>
            <person name="Echeveste M.J."/>
            <person name="Arshad A."/>
            <person name="Kurth J."/>
            <person name="Ouboter H."/>
            <person name="Jetten M.S.M."/>
            <person name="Welte C.U."/>
        </authorList>
    </citation>
    <scope>NUCLEOTIDE SEQUENCE</scope>
    <source>
        <strain evidence="6">MAG_39</strain>
    </source>
</reference>
<keyword evidence="3 5" id="KW-1133">Transmembrane helix</keyword>
<dbReference type="Pfam" id="PF02361">
    <property type="entry name" value="CbiQ"/>
    <property type="match status" value="1"/>
</dbReference>
<evidence type="ECO:0000256" key="4">
    <source>
        <dbReference type="ARBA" id="ARBA00023136"/>
    </source>
</evidence>
<protein>
    <submittedName>
        <fullName evidence="6">Energy-coupling factor transporter transmembrane protein EcfT</fullName>
    </submittedName>
</protein>
<gene>
    <name evidence="6" type="ORF">K8I29_16360</name>
</gene>
<evidence type="ECO:0000256" key="3">
    <source>
        <dbReference type="ARBA" id="ARBA00022989"/>
    </source>
</evidence>
<comment type="subcellular location">
    <subcellularLocation>
        <location evidence="1">Membrane</location>
        <topology evidence="1">Multi-pass membrane protein</topology>
    </subcellularLocation>
</comment>
<evidence type="ECO:0000313" key="6">
    <source>
        <dbReference type="EMBL" id="MBZ0157770.1"/>
    </source>
</evidence>
<evidence type="ECO:0000256" key="1">
    <source>
        <dbReference type="ARBA" id="ARBA00004141"/>
    </source>
</evidence>
<keyword evidence="2 5" id="KW-0812">Transmembrane</keyword>
<organism evidence="6 7">
    <name type="scientific">Candidatus Nitrobium versatile</name>
    <dbReference type="NCBI Taxonomy" id="2884831"/>
    <lineage>
        <taxon>Bacteria</taxon>
        <taxon>Pseudomonadati</taxon>
        <taxon>Nitrospirota</taxon>
        <taxon>Nitrospiria</taxon>
        <taxon>Nitrospirales</taxon>
        <taxon>Nitrospiraceae</taxon>
        <taxon>Candidatus Nitrobium</taxon>
    </lineage>
</organism>
<keyword evidence="4 5" id="KW-0472">Membrane</keyword>
<proteinExistence type="predicted"/>
<dbReference type="CDD" id="cd16914">
    <property type="entry name" value="EcfT"/>
    <property type="match status" value="1"/>
</dbReference>
<accession>A0A953M2I8</accession>
<sequence length="203" mass="22586">MSSGILLLLYTLFAATVFLVRELSVHAALSAGIVFALLFIPFRKVRGGIVPILFFLGFTFLSNVFYRTGEVLLHIGPVRVTDEGLRLALLRTVRVFEMVYAAKVLAAVVPLDAMLASLKRILAPLERIGVPVHDFFTVTALTLKCFPVLAQRLREEYRKGGEKGDAGGPGERIRRGVSFLVPLFAESMRDPEGFFSRQENRMQ</sequence>
<evidence type="ECO:0000256" key="2">
    <source>
        <dbReference type="ARBA" id="ARBA00022692"/>
    </source>
</evidence>
<dbReference type="AlphaFoldDB" id="A0A953M2I8"/>
<dbReference type="EMBL" id="JAIOIV010000127">
    <property type="protein sequence ID" value="MBZ0157770.1"/>
    <property type="molecule type" value="Genomic_DNA"/>
</dbReference>
<evidence type="ECO:0000313" key="7">
    <source>
        <dbReference type="Proteomes" id="UP000705867"/>
    </source>
</evidence>
<name>A0A953M2I8_9BACT</name>
<dbReference type="InterPro" id="IPR003339">
    <property type="entry name" value="ABC/ECF_trnsptr_transmembrane"/>
</dbReference>
<evidence type="ECO:0000256" key="5">
    <source>
        <dbReference type="SAM" id="Phobius"/>
    </source>
</evidence>